<evidence type="ECO:0000313" key="3">
    <source>
        <dbReference type="Proteomes" id="UP001055658"/>
    </source>
</evidence>
<proteinExistence type="predicted"/>
<dbReference type="EMBL" id="CP092418">
    <property type="protein sequence ID" value="USD23362.1"/>
    <property type="molecule type" value="Genomic_DNA"/>
</dbReference>
<gene>
    <name evidence="2" type="ORF">MJO52_09555</name>
</gene>
<organism evidence="2 3">
    <name type="scientific">Microbulbifer variabilis</name>
    <dbReference type="NCBI Taxonomy" id="266805"/>
    <lineage>
        <taxon>Bacteria</taxon>
        <taxon>Pseudomonadati</taxon>
        <taxon>Pseudomonadota</taxon>
        <taxon>Gammaproteobacteria</taxon>
        <taxon>Cellvibrionales</taxon>
        <taxon>Microbulbiferaceae</taxon>
        <taxon>Microbulbifer</taxon>
    </lineage>
</organism>
<dbReference type="RefSeq" id="WP_252085709.1">
    <property type="nucleotide sequence ID" value="NZ_CP092418.1"/>
</dbReference>
<protein>
    <submittedName>
        <fullName evidence="2">Uncharacterized protein</fullName>
    </submittedName>
</protein>
<keyword evidence="3" id="KW-1185">Reference proteome</keyword>
<feature type="chain" id="PRO_5046486407" evidence="1">
    <location>
        <begin position="20"/>
        <end position="100"/>
    </location>
</feature>
<sequence length="100" mass="11182">MKKASILLFLFILSAESLAVTNIGLVDRIYPSGESVKFRLKEDSCNGSLNEYYEFALDSEIKKAWFSILLSAAATGAEVAVRVEVCEGNRKSIDYLYQDF</sequence>
<dbReference type="Proteomes" id="UP001055658">
    <property type="component" value="Chromosome"/>
</dbReference>
<evidence type="ECO:0000313" key="2">
    <source>
        <dbReference type="EMBL" id="USD23362.1"/>
    </source>
</evidence>
<name>A0ABY4VGE6_9GAMM</name>
<accession>A0ABY4VGE6</accession>
<evidence type="ECO:0000256" key="1">
    <source>
        <dbReference type="SAM" id="SignalP"/>
    </source>
</evidence>
<reference evidence="2" key="1">
    <citation type="submission" date="2022-02" db="EMBL/GenBank/DDBJ databases">
        <title>Coral-associated bacteria.</title>
        <authorList>
            <person name="Tang K."/>
            <person name="Wang X."/>
        </authorList>
    </citation>
    <scope>NUCLEOTIDE SEQUENCE</scope>
    <source>
        <strain evidence="2">SCSIO 43006</strain>
    </source>
</reference>
<keyword evidence="1" id="KW-0732">Signal</keyword>
<feature type="signal peptide" evidence="1">
    <location>
        <begin position="1"/>
        <end position="19"/>
    </location>
</feature>